<dbReference type="Pfam" id="PF04586">
    <property type="entry name" value="Peptidase_S78"/>
    <property type="match status" value="1"/>
</dbReference>
<keyword evidence="1" id="KW-1188">Viral release from host cell</keyword>
<dbReference type="STRING" id="1777140.AWB79_07525"/>
<sequence>MRVLKGYATTSDVDVVGDIVRPEGVMFNKMPLPLLGGHDHKLPIGTVVSAKADSKGVMITAHLIPKGESRTADDWAAAAKYGAAQAFSIGFRSAGATANKHGGKTYDTALVHEVSLVVVPANSACVAKYVETPDATPAAVKPAPVKPQATKPSPKATEATKAVRIPLILISGHEAPETLRGIEEHNQRALAHNKRHGL</sequence>
<gene>
    <name evidence="6" type="ORF">AWB79_07525</name>
</gene>
<reference evidence="6" key="1">
    <citation type="submission" date="2016-01" db="EMBL/GenBank/DDBJ databases">
        <authorList>
            <person name="Peeters C."/>
        </authorList>
    </citation>
    <scope>NUCLEOTIDE SEQUENCE</scope>
    <source>
        <strain evidence="6">LMG 29322</strain>
    </source>
</reference>
<proteinExistence type="predicted"/>
<organism evidence="6 7">
    <name type="scientific">Caballeronia hypogeia</name>
    <dbReference type="NCBI Taxonomy" id="1777140"/>
    <lineage>
        <taxon>Bacteria</taxon>
        <taxon>Pseudomonadati</taxon>
        <taxon>Pseudomonadota</taxon>
        <taxon>Betaproteobacteria</taxon>
        <taxon>Burkholderiales</taxon>
        <taxon>Burkholderiaceae</taxon>
        <taxon>Caballeronia</taxon>
    </lineage>
</organism>
<feature type="region of interest" description="Disordered" evidence="4">
    <location>
        <begin position="136"/>
        <end position="158"/>
    </location>
</feature>
<protein>
    <submittedName>
        <fullName evidence="6">Phage-like protein</fullName>
    </submittedName>
</protein>
<keyword evidence="3" id="KW-0378">Hydrolase</keyword>
<evidence type="ECO:0000259" key="5">
    <source>
        <dbReference type="Pfam" id="PF04586"/>
    </source>
</evidence>
<evidence type="ECO:0000256" key="1">
    <source>
        <dbReference type="ARBA" id="ARBA00022612"/>
    </source>
</evidence>
<evidence type="ECO:0000256" key="3">
    <source>
        <dbReference type="ARBA" id="ARBA00022801"/>
    </source>
</evidence>
<dbReference type="OrthoDB" id="9804926at2"/>
<name>A0A158DVV4_9BURK</name>
<dbReference type="EMBL" id="FCOA02000062">
    <property type="protein sequence ID" value="SAK97847.1"/>
    <property type="molecule type" value="Genomic_DNA"/>
</dbReference>
<evidence type="ECO:0000256" key="4">
    <source>
        <dbReference type="SAM" id="MobiDB-lite"/>
    </source>
</evidence>
<evidence type="ECO:0000313" key="7">
    <source>
        <dbReference type="Proteomes" id="UP000054851"/>
    </source>
</evidence>
<dbReference type="Proteomes" id="UP000054851">
    <property type="component" value="Unassembled WGS sequence"/>
</dbReference>
<dbReference type="RefSeq" id="WP_061172517.1">
    <property type="nucleotide sequence ID" value="NZ_FCOA02000062.1"/>
</dbReference>
<dbReference type="GO" id="GO:0006508">
    <property type="term" value="P:proteolysis"/>
    <property type="evidence" value="ECO:0007669"/>
    <property type="project" value="UniProtKB-KW"/>
</dbReference>
<comment type="caution">
    <text evidence="6">The sequence shown here is derived from an EMBL/GenBank/DDBJ whole genome shotgun (WGS) entry which is preliminary data.</text>
</comment>
<keyword evidence="7" id="KW-1185">Reference proteome</keyword>
<feature type="domain" description="Prohead serine protease" evidence="5">
    <location>
        <begin position="31"/>
        <end position="128"/>
    </location>
</feature>
<dbReference type="InterPro" id="IPR054613">
    <property type="entry name" value="Peptidase_S78_dom"/>
</dbReference>
<keyword evidence="2" id="KW-0645">Protease</keyword>
<dbReference type="GO" id="GO:0008233">
    <property type="term" value="F:peptidase activity"/>
    <property type="evidence" value="ECO:0007669"/>
    <property type="project" value="UniProtKB-KW"/>
</dbReference>
<dbReference type="AlphaFoldDB" id="A0A158DVV4"/>
<evidence type="ECO:0000256" key="2">
    <source>
        <dbReference type="ARBA" id="ARBA00022670"/>
    </source>
</evidence>
<accession>A0A158DVV4</accession>
<evidence type="ECO:0000313" key="6">
    <source>
        <dbReference type="EMBL" id="SAK97847.1"/>
    </source>
</evidence>
<feature type="compositionally biased region" description="Low complexity" evidence="4">
    <location>
        <begin position="136"/>
        <end position="152"/>
    </location>
</feature>